<gene>
    <name evidence="5" type="ORF">BACPLE_03443</name>
</gene>
<comment type="caution">
    <text evidence="5">The sequence shown here is derived from an EMBL/GenBank/DDBJ whole genome shotgun (WGS) entry which is preliminary data.</text>
</comment>
<dbReference type="InterPro" id="IPR052063">
    <property type="entry name" value="Polysaccharide_Lyase_1"/>
</dbReference>
<proteinExistence type="predicted"/>
<reference evidence="5 6" key="2">
    <citation type="submission" date="2008-08" db="EMBL/GenBank/DDBJ databases">
        <authorList>
            <person name="Fulton L."/>
            <person name="Clifton S."/>
            <person name="Fulton B."/>
            <person name="Xu J."/>
            <person name="Minx P."/>
            <person name="Pepin K.H."/>
            <person name="Johnson M."/>
            <person name="Thiruvilangam P."/>
            <person name="Bhonagiri V."/>
            <person name="Nash W.E."/>
            <person name="Mardis E.R."/>
            <person name="Wilson R.K."/>
        </authorList>
    </citation>
    <scope>NUCLEOTIDE SEQUENCE [LARGE SCALE GENOMIC DNA]</scope>
    <source>
        <strain evidence="6">DSM 17135 / JCM 12973 / M2</strain>
    </source>
</reference>
<name>B5D349_PHOPM</name>
<feature type="signal peptide" evidence="4">
    <location>
        <begin position="1"/>
        <end position="22"/>
    </location>
</feature>
<dbReference type="EMBL" id="ABQC02000024">
    <property type="protein sequence ID" value="EDY93999.1"/>
    <property type="molecule type" value="Genomic_DNA"/>
</dbReference>
<dbReference type="OrthoDB" id="8737820at2"/>
<protein>
    <recommendedName>
        <fullName evidence="7">Pectate lyase</fullName>
    </recommendedName>
</protein>
<dbReference type="RefSeq" id="WP_007563838.1">
    <property type="nucleotide sequence ID" value="NZ_DS990134.1"/>
</dbReference>
<dbReference type="PANTHER" id="PTHR42970">
    <property type="entry name" value="PECTATE LYASE C-RELATED"/>
    <property type="match status" value="1"/>
</dbReference>
<evidence type="ECO:0000256" key="1">
    <source>
        <dbReference type="ARBA" id="ARBA00022723"/>
    </source>
</evidence>
<evidence type="ECO:0000256" key="4">
    <source>
        <dbReference type="SAM" id="SignalP"/>
    </source>
</evidence>
<dbReference type="PANTHER" id="PTHR42970:SF1">
    <property type="entry name" value="PECTATE LYASE C-RELATED"/>
    <property type="match status" value="1"/>
</dbReference>
<feature type="compositionally biased region" description="Acidic residues" evidence="3">
    <location>
        <begin position="37"/>
        <end position="51"/>
    </location>
</feature>
<dbReference type="Proteomes" id="UP000003452">
    <property type="component" value="Unassembled WGS sequence"/>
</dbReference>
<dbReference type="AlphaFoldDB" id="B5D349"/>
<organism evidence="5 6">
    <name type="scientific">Phocaeicola plebeius (strain DSM 17135 / JCM 12973 / CCUG 54634 / M2)</name>
    <name type="common">Bacteroides plebeius</name>
    <dbReference type="NCBI Taxonomy" id="484018"/>
    <lineage>
        <taxon>Bacteria</taxon>
        <taxon>Pseudomonadati</taxon>
        <taxon>Bacteroidota</taxon>
        <taxon>Bacteroidia</taxon>
        <taxon>Bacteroidales</taxon>
        <taxon>Bacteroidaceae</taxon>
        <taxon>Phocaeicola</taxon>
    </lineage>
</organism>
<feature type="region of interest" description="Disordered" evidence="3">
    <location>
        <begin position="24"/>
        <end position="63"/>
    </location>
</feature>
<evidence type="ECO:0000256" key="3">
    <source>
        <dbReference type="SAM" id="MobiDB-lite"/>
    </source>
</evidence>
<evidence type="ECO:0000256" key="2">
    <source>
        <dbReference type="ARBA" id="ARBA00023180"/>
    </source>
</evidence>
<keyword evidence="1" id="KW-0479">Metal-binding</keyword>
<dbReference type="InterPro" id="IPR012334">
    <property type="entry name" value="Pectin_lyas_fold"/>
</dbReference>
<dbReference type="HOGENOM" id="CLU_016764_2_0_10"/>
<dbReference type="eggNOG" id="COG3866">
    <property type="taxonomic scope" value="Bacteria"/>
</dbReference>
<keyword evidence="2" id="KW-0325">Glycoprotein</keyword>
<dbReference type="GO" id="GO:0046872">
    <property type="term" value="F:metal ion binding"/>
    <property type="evidence" value="ECO:0007669"/>
    <property type="project" value="UniProtKB-KW"/>
</dbReference>
<dbReference type="InterPro" id="IPR011050">
    <property type="entry name" value="Pectin_lyase_fold/virulence"/>
</dbReference>
<accession>B5D349</accession>
<reference evidence="5 6" key="1">
    <citation type="submission" date="2008-08" db="EMBL/GenBank/DDBJ databases">
        <title>Draft genome sequence of Bacteroides plebeius (DSM 17135).</title>
        <authorList>
            <person name="Sudarsanam P."/>
            <person name="Ley R."/>
            <person name="Guruge J."/>
            <person name="Turnbaugh P.J."/>
            <person name="Mahowald M."/>
            <person name="Liep D."/>
            <person name="Gordon J."/>
        </authorList>
    </citation>
    <scope>NUCLEOTIDE SEQUENCE [LARGE SCALE GENOMIC DNA]</scope>
    <source>
        <strain evidence="6">DSM 17135 / JCM 12973 / M2</strain>
    </source>
</reference>
<dbReference type="PROSITE" id="PS51257">
    <property type="entry name" value="PROKAR_LIPOPROTEIN"/>
    <property type="match status" value="1"/>
</dbReference>
<dbReference type="SUPFAM" id="SSF51126">
    <property type="entry name" value="Pectin lyase-like"/>
    <property type="match status" value="1"/>
</dbReference>
<dbReference type="Gene3D" id="2.160.20.10">
    <property type="entry name" value="Single-stranded right-handed beta-helix, Pectin lyase-like"/>
    <property type="match status" value="1"/>
</dbReference>
<keyword evidence="4" id="KW-0732">Signal</keyword>
<feature type="chain" id="PRO_5002829048" description="Pectate lyase" evidence="4">
    <location>
        <begin position="23"/>
        <end position="536"/>
    </location>
</feature>
<evidence type="ECO:0000313" key="5">
    <source>
        <dbReference type="EMBL" id="EDY93999.1"/>
    </source>
</evidence>
<dbReference type="GeneID" id="43186123"/>
<evidence type="ECO:0008006" key="7">
    <source>
        <dbReference type="Google" id="ProtNLM"/>
    </source>
</evidence>
<evidence type="ECO:0000313" key="6">
    <source>
        <dbReference type="Proteomes" id="UP000003452"/>
    </source>
</evidence>
<sequence length="536" mass="57797">MRKRYISYLLLGFLLSASSASCSEKQVTDEPGNENPSDTDTDNDEPTDGDGENQFGDLPDYGTPDRSSIVAFPGAYGAGAYTTGGAGGKVLTVTSLADDGTEGTLRWAVNQTGPRTIVFAKGGLIELESELDIKNGDVTIAGQTAPGGGICLKGHPVSIKADNVIVRFIRCRMGSDKLTAEEADGADALWGKENTNVLIDHCSVSWSTDECASFYDNTNFTMQWCIISESLANSVHGKGAHGYGGIWGGSPATFHHNLIAHHSSRTPRLCGSRYTGMPEKEKVDLRNNVFYNWGTTNGGYAGEGGSYNFVNNYYKPGPSTAQKKNLVNRIFQPNGDDGTNNNQKGVWGVFHLSGNYFDTSCSYLTEEMKALAASVNEDNWIGLQPNATEKVPLPDNDPASIRSEVEFVISQDAGQFTQTAAEAYEAVLNYAGVSTKRDAVDTRIVNNVRNGDYTANGSNGGTFGIIDSAGDVGGWPEYTAGTTQKDTDKDGIPDYWEEAHGLDKNTDDSAKYNLSKEYTNLEVYINSLVEDLYPIK</sequence>